<organism evidence="3 4">
    <name type="scientific">Pleomassaria siparia CBS 279.74</name>
    <dbReference type="NCBI Taxonomy" id="1314801"/>
    <lineage>
        <taxon>Eukaryota</taxon>
        <taxon>Fungi</taxon>
        <taxon>Dikarya</taxon>
        <taxon>Ascomycota</taxon>
        <taxon>Pezizomycotina</taxon>
        <taxon>Dothideomycetes</taxon>
        <taxon>Pleosporomycetidae</taxon>
        <taxon>Pleosporales</taxon>
        <taxon>Pleomassariaceae</taxon>
        <taxon>Pleomassaria</taxon>
    </lineage>
</organism>
<evidence type="ECO:0000256" key="2">
    <source>
        <dbReference type="SAM" id="Phobius"/>
    </source>
</evidence>
<dbReference type="AlphaFoldDB" id="A0A6G1KER9"/>
<dbReference type="OrthoDB" id="5309037at2759"/>
<reference evidence="3" key="1">
    <citation type="journal article" date="2020" name="Stud. Mycol.">
        <title>101 Dothideomycetes genomes: a test case for predicting lifestyles and emergence of pathogens.</title>
        <authorList>
            <person name="Haridas S."/>
            <person name="Albert R."/>
            <person name="Binder M."/>
            <person name="Bloem J."/>
            <person name="Labutti K."/>
            <person name="Salamov A."/>
            <person name="Andreopoulos B."/>
            <person name="Baker S."/>
            <person name="Barry K."/>
            <person name="Bills G."/>
            <person name="Bluhm B."/>
            <person name="Cannon C."/>
            <person name="Castanera R."/>
            <person name="Culley D."/>
            <person name="Daum C."/>
            <person name="Ezra D."/>
            <person name="Gonzalez J."/>
            <person name="Henrissat B."/>
            <person name="Kuo A."/>
            <person name="Liang C."/>
            <person name="Lipzen A."/>
            <person name="Lutzoni F."/>
            <person name="Magnuson J."/>
            <person name="Mondo S."/>
            <person name="Nolan M."/>
            <person name="Ohm R."/>
            <person name="Pangilinan J."/>
            <person name="Park H.-J."/>
            <person name="Ramirez L."/>
            <person name="Alfaro M."/>
            <person name="Sun H."/>
            <person name="Tritt A."/>
            <person name="Yoshinaga Y."/>
            <person name="Zwiers L.-H."/>
            <person name="Turgeon B."/>
            <person name="Goodwin S."/>
            <person name="Spatafora J."/>
            <person name="Crous P."/>
            <person name="Grigoriev I."/>
        </authorList>
    </citation>
    <scope>NUCLEOTIDE SEQUENCE</scope>
    <source>
        <strain evidence="3">CBS 279.74</strain>
    </source>
</reference>
<name>A0A6G1KER9_9PLEO</name>
<evidence type="ECO:0000313" key="4">
    <source>
        <dbReference type="Proteomes" id="UP000799428"/>
    </source>
</evidence>
<dbReference type="PANTHER" id="PTHR42354">
    <property type="entry name" value="C2H2-TYPE DOMAIN-CONTAINING PROTEIN"/>
    <property type="match status" value="1"/>
</dbReference>
<sequence length="371" mass="42236">MNYTNMIEDKKLKKTYIIAILCSTLIGTFTSSMGLYERIADKRKQGKKDSKQDEDIKKLQNAEKHGREGARESWKDTWRDHDGDDVGDNLGMAGVMIQRQYEEGYGRLGRRFAIGDTQTENQLQAQIIALQQTVIHILQDALYHERPLTRSDQAKIIAASNSAREGSLNALRQQQLRLNMENAPRDLSRSLAPRSRASSVIESDPLFCRYSLDLQYIPNKPLATSFAPGESRHCPACGLRLAVASDDFWQIDKRTPMIIEVGGYEKEVMETREFHLGQRFVIKCHTADGEYACVLCSRHRDVDAICRSAEALVNHVGNYHEVEELEKEVDLREHPPMRKLLAIAPPPAPTPPLVQREVREVRELEPVGRFR</sequence>
<dbReference type="PANTHER" id="PTHR42354:SF1">
    <property type="entry name" value="C2H2-TYPE DOMAIN-CONTAINING PROTEIN"/>
    <property type="match status" value="1"/>
</dbReference>
<accession>A0A6G1KER9</accession>
<keyword evidence="4" id="KW-1185">Reference proteome</keyword>
<keyword evidence="2" id="KW-0812">Transmembrane</keyword>
<protein>
    <submittedName>
        <fullName evidence="3">Uncharacterized protein</fullName>
    </submittedName>
</protein>
<dbReference type="EMBL" id="MU005767">
    <property type="protein sequence ID" value="KAF2711318.1"/>
    <property type="molecule type" value="Genomic_DNA"/>
</dbReference>
<proteinExistence type="predicted"/>
<evidence type="ECO:0000256" key="1">
    <source>
        <dbReference type="SAM" id="MobiDB-lite"/>
    </source>
</evidence>
<evidence type="ECO:0000313" key="3">
    <source>
        <dbReference type="EMBL" id="KAF2711318.1"/>
    </source>
</evidence>
<keyword evidence="2" id="KW-1133">Transmembrane helix</keyword>
<gene>
    <name evidence="3" type="ORF">K504DRAFT_427599</name>
</gene>
<feature type="region of interest" description="Disordered" evidence="1">
    <location>
        <begin position="43"/>
        <end position="82"/>
    </location>
</feature>
<feature type="transmembrane region" description="Helical" evidence="2">
    <location>
        <begin position="16"/>
        <end position="36"/>
    </location>
</feature>
<dbReference type="Proteomes" id="UP000799428">
    <property type="component" value="Unassembled WGS sequence"/>
</dbReference>
<keyword evidence="2" id="KW-0472">Membrane</keyword>